<accession>A0A420HHN2</accession>
<protein>
    <submittedName>
        <fullName evidence="2">Uncharacterized protein</fullName>
    </submittedName>
</protein>
<keyword evidence="1" id="KW-1133">Transmembrane helix</keyword>
<proteinExistence type="predicted"/>
<comment type="caution">
    <text evidence="2">The sequence shown here is derived from an EMBL/GenBank/DDBJ whole genome shotgun (WGS) entry which is preliminary data.</text>
</comment>
<keyword evidence="1" id="KW-0812">Transmembrane</keyword>
<dbReference type="Proteomes" id="UP000283383">
    <property type="component" value="Unassembled WGS sequence"/>
</dbReference>
<evidence type="ECO:0000256" key="1">
    <source>
        <dbReference type="SAM" id="Phobius"/>
    </source>
</evidence>
<dbReference type="AlphaFoldDB" id="A0A420HHN2"/>
<sequence length="500" mass="56136">MGQLEPLTALALGRGHYEDEIAWSSGSILDSEQSYNHRGHPINPETKRRERENIRAANEVMLASGIVEDAAVAMERSRKDEEEKQIESFIGFKLIEVGRAFLHTGVWGVIGLRRRILVGELYKPYTILKITEILHREKEKSSLHHVFFSGLPMALIPHTSDYLVLTIEAFLDYIHGSEVNGHSTVSSFTNSLFQEAIELIFSFLKLQFGLFSILQQLNLIPESKIFPDFISLIPFTSSSLIKFNPKKSTTAPLRILLWIEALTQSIAPLLIIRGYEKIQLVIWTIIYRRIYICLPRPTRPSLMSKYLLHLISETDENTENIEPSRLNSLPNVACEAIANDLESASQNIVHDGLEEEDSVINHAQLLSLHVEPYGASEGNRNGWLATLRSAYRVTGLTLLPTILATEGLTDVLGDIIVLPVEALMVRLVGAAYQASAGLNLIDQYEIGLRPRGFANLCFAYTLQLTITGVIWGGFTFLTSWYAVQRQVLVKKKYFSSVGPE</sequence>
<dbReference type="EMBL" id="MCBQ01019204">
    <property type="protein sequence ID" value="RKF56910.1"/>
    <property type="molecule type" value="Genomic_DNA"/>
</dbReference>
<name>A0A420HHN2_9PEZI</name>
<organism evidence="2 3">
    <name type="scientific">Golovinomyces cichoracearum</name>
    <dbReference type="NCBI Taxonomy" id="62708"/>
    <lineage>
        <taxon>Eukaryota</taxon>
        <taxon>Fungi</taxon>
        <taxon>Dikarya</taxon>
        <taxon>Ascomycota</taxon>
        <taxon>Pezizomycotina</taxon>
        <taxon>Leotiomycetes</taxon>
        <taxon>Erysiphales</taxon>
        <taxon>Erysiphaceae</taxon>
        <taxon>Golovinomyces</taxon>
    </lineage>
</organism>
<keyword evidence="3" id="KW-1185">Reference proteome</keyword>
<reference evidence="2 3" key="1">
    <citation type="journal article" date="2018" name="BMC Genomics">
        <title>Comparative genome analyses reveal sequence features reflecting distinct modes of host-adaptation between dicot and monocot powdery mildew.</title>
        <authorList>
            <person name="Wu Y."/>
            <person name="Ma X."/>
            <person name="Pan Z."/>
            <person name="Kale S.D."/>
            <person name="Song Y."/>
            <person name="King H."/>
            <person name="Zhang Q."/>
            <person name="Presley C."/>
            <person name="Deng X."/>
            <person name="Wei C.I."/>
            <person name="Xiao S."/>
        </authorList>
    </citation>
    <scope>NUCLEOTIDE SEQUENCE [LARGE SCALE GENOMIC DNA]</scope>
    <source>
        <strain evidence="2">UMSG3</strain>
    </source>
</reference>
<gene>
    <name evidence="2" type="ORF">GcM3_192031</name>
</gene>
<keyword evidence="1" id="KW-0472">Membrane</keyword>
<evidence type="ECO:0000313" key="3">
    <source>
        <dbReference type="Proteomes" id="UP000283383"/>
    </source>
</evidence>
<feature type="transmembrane region" description="Helical" evidence="1">
    <location>
        <begin position="458"/>
        <end position="483"/>
    </location>
</feature>
<evidence type="ECO:0000313" key="2">
    <source>
        <dbReference type="EMBL" id="RKF56910.1"/>
    </source>
</evidence>